<dbReference type="Proteomes" id="UP000283509">
    <property type="component" value="Unassembled WGS sequence"/>
</dbReference>
<evidence type="ECO:0000256" key="1">
    <source>
        <dbReference type="ARBA" id="ARBA00022690"/>
    </source>
</evidence>
<dbReference type="Gene3D" id="2.30.39.10">
    <property type="entry name" value="Alpha-1-antitrypsin, domain 1"/>
    <property type="match status" value="1"/>
</dbReference>
<dbReference type="Pfam" id="PF00079">
    <property type="entry name" value="Serpin"/>
    <property type="match status" value="1"/>
</dbReference>
<dbReference type="InterPro" id="IPR023796">
    <property type="entry name" value="Serpin_dom"/>
</dbReference>
<accession>A0A3R7M8L2</accession>
<keyword evidence="2" id="KW-0722">Serine protease inhibitor</keyword>
<dbReference type="InterPro" id="IPR042178">
    <property type="entry name" value="Serpin_sf_1"/>
</dbReference>
<dbReference type="InterPro" id="IPR000215">
    <property type="entry name" value="Serpin_fam"/>
</dbReference>
<proteinExistence type="inferred from homology"/>
<evidence type="ECO:0000256" key="4">
    <source>
        <dbReference type="SAM" id="SignalP"/>
    </source>
</evidence>
<dbReference type="InterPro" id="IPR023795">
    <property type="entry name" value="Serpin_CS"/>
</dbReference>
<keyword evidence="7" id="KW-1185">Reference proteome</keyword>
<evidence type="ECO:0000256" key="2">
    <source>
        <dbReference type="ARBA" id="ARBA00022900"/>
    </source>
</evidence>
<comment type="caution">
    <text evidence="6">The sequence shown here is derived from an EMBL/GenBank/DDBJ whole genome shotgun (WGS) entry which is preliminary data.</text>
</comment>
<dbReference type="Gene3D" id="3.30.497.10">
    <property type="entry name" value="Antithrombin, subunit I, domain 2"/>
    <property type="match status" value="1"/>
</dbReference>
<keyword evidence="1" id="KW-0646">Protease inhibitor</keyword>
<evidence type="ECO:0000256" key="3">
    <source>
        <dbReference type="RuleBase" id="RU000411"/>
    </source>
</evidence>
<dbReference type="InterPro" id="IPR036186">
    <property type="entry name" value="Serpin_sf"/>
</dbReference>
<organism evidence="6 7">
    <name type="scientific">Penaeus vannamei</name>
    <name type="common">Whiteleg shrimp</name>
    <name type="synonym">Litopenaeus vannamei</name>
    <dbReference type="NCBI Taxonomy" id="6689"/>
    <lineage>
        <taxon>Eukaryota</taxon>
        <taxon>Metazoa</taxon>
        <taxon>Ecdysozoa</taxon>
        <taxon>Arthropoda</taxon>
        <taxon>Crustacea</taxon>
        <taxon>Multicrustacea</taxon>
        <taxon>Malacostraca</taxon>
        <taxon>Eumalacostraca</taxon>
        <taxon>Eucarida</taxon>
        <taxon>Decapoda</taxon>
        <taxon>Dendrobranchiata</taxon>
        <taxon>Penaeoidea</taxon>
        <taxon>Penaeidae</taxon>
        <taxon>Penaeus</taxon>
    </lineage>
</organism>
<evidence type="ECO:0000313" key="6">
    <source>
        <dbReference type="EMBL" id="ROT75932.1"/>
    </source>
</evidence>
<reference evidence="6 7" key="1">
    <citation type="submission" date="2018-04" db="EMBL/GenBank/DDBJ databases">
        <authorList>
            <person name="Zhang X."/>
            <person name="Yuan J."/>
            <person name="Li F."/>
            <person name="Xiang J."/>
        </authorList>
    </citation>
    <scope>NUCLEOTIDE SEQUENCE [LARGE SCALE GENOMIC DNA]</scope>
    <source>
        <tissue evidence="6">Muscle</tissue>
    </source>
</reference>
<dbReference type="SMART" id="SM00093">
    <property type="entry name" value="SERPIN"/>
    <property type="match status" value="1"/>
</dbReference>
<reference evidence="6 7" key="2">
    <citation type="submission" date="2019-01" db="EMBL/GenBank/DDBJ databases">
        <title>The decoding of complex shrimp genome reveals the adaptation for benthos swimmer, frequently molting mechanism and breeding impact on genome.</title>
        <authorList>
            <person name="Sun Y."/>
            <person name="Gao Y."/>
            <person name="Yu Y."/>
        </authorList>
    </citation>
    <scope>NUCLEOTIDE SEQUENCE [LARGE SCALE GENOMIC DNA]</scope>
    <source>
        <tissue evidence="6">Muscle</tissue>
    </source>
</reference>
<dbReference type="InterPro" id="IPR042185">
    <property type="entry name" value="Serpin_sf_2"/>
</dbReference>
<protein>
    <submittedName>
        <fullName evidence="6">Serine proteinase inhibitor 8</fullName>
    </submittedName>
</protein>
<dbReference type="SUPFAM" id="SSF56574">
    <property type="entry name" value="Serpins"/>
    <property type="match status" value="1"/>
</dbReference>
<keyword evidence="4" id="KW-0732">Signal</keyword>
<feature type="chain" id="PRO_5018722221" evidence="4">
    <location>
        <begin position="20"/>
        <end position="406"/>
    </location>
</feature>
<dbReference type="AlphaFoldDB" id="A0A3R7M8L2"/>
<comment type="similarity">
    <text evidence="3">Belongs to the serpin family.</text>
</comment>
<gene>
    <name evidence="6" type="ORF">C7M84_005518</name>
</gene>
<dbReference type="EMBL" id="QCYY01001711">
    <property type="protein sequence ID" value="ROT75932.1"/>
    <property type="molecule type" value="Genomic_DNA"/>
</dbReference>
<name>A0A3R7M8L2_PENVA</name>
<feature type="domain" description="Serpin" evidence="5">
    <location>
        <begin position="44"/>
        <end position="401"/>
    </location>
</feature>
<dbReference type="PANTHER" id="PTHR11461">
    <property type="entry name" value="SERINE PROTEASE INHIBITOR, SERPIN"/>
    <property type="match status" value="1"/>
</dbReference>
<dbReference type="OrthoDB" id="671595at2759"/>
<dbReference type="GO" id="GO:0005615">
    <property type="term" value="C:extracellular space"/>
    <property type="evidence" value="ECO:0007669"/>
    <property type="project" value="InterPro"/>
</dbReference>
<evidence type="ECO:0000259" key="5">
    <source>
        <dbReference type="SMART" id="SM00093"/>
    </source>
</evidence>
<dbReference type="PROSITE" id="PS00284">
    <property type="entry name" value="SERPIN"/>
    <property type="match status" value="1"/>
</dbReference>
<feature type="signal peptide" evidence="4">
    <location>
        <begin position="1"/>
        <end position="19"/>
    </location>
</feature>
<dbReference type="PANTHER" id="PTHR11461:SF278">
    <property type="entry name" value="SERINE PROTEASE INHIBITOR 88EA"/>
    <property type="match status" value="1"/>
</dbReference>
<dbReference type="GO" id="GO:0004867">
    <property type="term" value="F:serine-type endopeptidase inhibitor activity"/>
    <property type="evidence" value="ECO:0007669"/>
    <property type="project" value="UniProtKB-KW"/>
</dbReference>
<sequence length="406" mass="45043">MKLLVATAVAAAVLGLVRSQCFSARDDFSVKVNTDLSGISDFGFELYRQLAPPGVPENFFFSPYSIWTAFTLAYFGAGGDGGAAPEALRVDDQAATLGFGERSRPCKYQRRQGNNTFTVANRAFIHNNLPIRPCISELLKREVERVNFLETLPLVAHVNNFASASTKGRITEIVSPDDLRNALMVLVNAAYFKGTWQYFFSAKATRPREFYVTPGVPITTPMMKQTASLRYGEFDHIAARVLELPYADGAMSMVLLLPMEEGTQGFANMVSKLNQNNLRAVTLEKNLVKKNVDLLLPKFKLEQTVSESLIPDIFDSRKVDLTGFGPLRNITVDKVIHKAFVEVNEEGTEAAAVTAAIFVFKSASSSRDDLPVRFYCNRPFVFLIQDNETQNILFMGAFKRPQGSAQ</sequence>
<evidence type="ECO:0000313" key="7">
    <source>
        <dbReference type="Proteomes" id="UP000283509"/>
    </source>
</evidence>